<keyword evidence="4" id="KW-1185">Reference proteome</keyword>
<comment type="caution">
    <text evidence="3">The sequence shown here is derived from an EMBL/GenBank/DDBJ whole genome shotgun (WGS) entry which is preliminary data.</text>
</comment>
<evidence type="ECO:0000313" key="3">
    <source>
        <dbReference type="EMBL" id="KAG5648993.1"/>
    </source>
</evidence>
<evidence type="ECO:0000256" key="2">
    <source>
        <dbReference type="ARBA" id="ARBA00022705"/>
    </source>
</evidence>
<dbReference type="Pfam" id="PF09724">
    <property type="entry name" value="Dcc1"/>
    <property type="match status" value="1"/>
</dbReference>
<name>A0A9P7GI51_9AGAR</name>
<dbReference type="EMBL" id="JABCKV010000001">
    <property type="protein sequence ID" value="KAG5648993.1"/>
    <property type="molecule type" value="Genomic_DNA"/>
</dbReference>
<reference evidence="3" key="1">
    <citation type="submission" date="2020-07" db="EMBL/GenBank/DDBJ databases">
        <authorList>
            <person name="Nieuwenhuis M."/>
            <person name="Van De Peppel L.J.J."/>
        </authorList>
    </citation>
    <scope>NUCLEOTIDE SEQUENCE</scope>
    <source>
        <strain evidence="3">AP01</strain>
        <tissue evidence="3">Mycelium</tissue>
    </source>
</reference>
<sequence length="230" mass="25920">MAESDLCFSSSSSKDSGFFKLLELPPDLCKLIESAADSMTPLRDDAVVIRDQINEILELTPSVPKLHTLTALLRGREYDDGQEDDDIYEGLPEDTKKYTYEDALRNIQASDAELDRGLKDRHILNIHGELRPIAPSYLNRLLELVLNGLVALSLSYESASVERLSSSLADDHDVPRAISTQVISWFGSIKDGKWKMDVNPLIKEVGLGVLRQHRVSRACEFQSNVFRRFR</sequence>
<dbReference type="GO" id="GO:0000785">
    <property type="term" value="C:chromatin"/>
    <property type="evidence" value="ECO:0007669"/>
    <property type="project" value="TreeGrafter"/>
</dbReference>
<dbReference type="OrthoDB" id="276989at2759"/>
<dbReference type="InterPro" id="IPR019128">
    <property type="entry name" value="Dcc1"/>
</dbReference>
<dbReference type="PANTHER" id="PTHR13395:SF6">
    <property type="entry name" value="SISTER CHROMATID COHESION PROTEIN DCC1"/>
    <property type="match status" value="1"/>
</dbReference>
<dbReference type="GO" id="GO:0031390">
    <property type="term" value="C:Ctf18 RFC-like complex"/>
    <property type="evidence" value="ECO:0007669"/>
    <property type="project" value="InterPro"/>
</dbReference>
<protein>
    <submittedName>
        <fullName evidence="3">Uncharacterized protein</fullName>
    </submittedName>
</protein>
<dbReference type="GO" id="GO:0034088">
    <property type="term" value="P:maintenance of mitotic sister chromatid cohesion"/>
    <property type="evidence" value="ECO:0007669"/>
    <property type="project" value="TreeGrafter"/>
</dbReference>
<proteinExistence type="inferred from homology"/>
<dbReference type="GO" id="GO:0006260">
    <property type="term" value="P:DNA replication"/>
    <property type="evidence" value="ECO:0007669"/>
    <property type="project" value="UniProtKB-KW"/>
</dbReference>
<dbReference type="Proteomes" id="UP000775547">
    <property type="component" value="Unassembled WGS sequence"/>
</dbReference>
<keyword evidence="2" id="KW-0235">DNA replication</keyword>
<dbReference type="GO" id="GO:0000775">
    <property type="term" value="C:chromosome, centromeric region"/>
    <property type="evidence" value="ECO:0007669"/>
    <property type="project" value="TreeGrafter"/>
</dbReference>
<evidence type="ECO:0000256" key="1">
    <source>
        <dbReference type="ARBA" id="ARBA00007017"/>
    </source>
</evidence>
<comment type="similarity">
    <text evidence="1">Belongs to the DCC1 family.</text>
</comment>
<dbReference type="PANTHER" id="PTHR13395">
    <property type="entry name" value="SISTER CHROMATID COHESION PROTEIN DCC1-RELATED"/>
    <property type="match status" value="1"/>
</dbReference>
<dbReference type="AlphaFoldDB" id="A0A9P7GI51"/>
<reference evidence="3" key="2">
    <citation type="submission" date="2021-10" db="EMBL/GenBank/DDBJ databases">
        <title>Phylogenomics reveals ancestral predisposition of the termite-cultivated fungus Termitomyces towards a domesticated lifestyle.</title>
        <authorList>
            <person name="Auxier B."/>
            <person name="Grum-Grzhimaylo A."/>
            <person name="Cardenas M.E."/>
            <person name="Lodge J.D."/>
            <person name="Laessoe T."/>
            <person name="Pedersen O."/>
            <person name="Smith M.E."/>
            <person name="Kuyper T.W."/>
            <person name="Franco-Molano E.A."/>
            <person name="Baroni T.J."/>
            <person name="Aanen D.K."/>
        </authorList>
    </citation>
    <scope>NUCLEOTIDE SEQUENCE</scope>
    <source>
        <strain evidence="3">AP01</strain>
        <tissue evidence="3">Mycelium</tissue>
    </source>
</reference>
<accession>A0A9P7GI51</accession>
<organism evidence="3 4">
    <name type="scientific">Asterophora parasitica</name>
    <dbReference type="NCBI Taxonomy" id="117018"/>
    <lineage>
        <taxon>Eukaryota</taxon>
        <taxon>Fungi</taxon>
        <taxon>Dikarya</taxon>
        <taxon>Basidiomycota</taxon>
        <taxon>Agaricomycotina</taxon>
        <taxon>Agaricomycetes</taxon>
        <taxon>Agaricomycetidae</taxon>
        <taxon>Agaricales</taxon>
        <taxon>Tricholomatineae</taxon>
        <taxon>Lyophyllaceae</taxon>
        <taxon>Asterophora</taxon>
    </lineage>
</organism>
<evidence type="ECO:0000313" key="4">
    <source>
        <dbReference type="Proteomes" id="UP000775547"/>
    </source>
</evidence>
<gene>
    <name evidence="3" type="ORF">DXG03_000342</name>
</gene>